<evidence type="ECO:0000256" key="3">
    <source>
        <dbReference type="ARBA" id="ARBA00022452"/>
    </source>
</evidence>
<evidence type="ECO:0000256" key="7">
    <source>
        <dbReference type="PROSITE-ProRule" id="PRU01360"/>
    </source>
</evidence>
<feature type="domain" description="TonB-dependent receptor plug" evidence="9">
    <location>
        <begin position="77"/>
        <end position="175"/>
    </location>
</feature>
<evidence type="ECO:0000256" key="4">
    <source>
        <dbReference type="ARBA" id="ARBA00022692"/>
    </source>
</evidence>
<dbReference type="InterPro" id="IPR036942">
    <property type="entry name" value="Beta-barrel_TonB_sf"/>
</dbReference>
<dbReference type="Proteomes" id="UP000078486">
    <property type="component" value="Unassembled WGS sequence"/>
</dbReference>
<evidence type="ECO:0000256" key="5">
    <source>
        <dbReference type="ARBA" id="ARBA00023136"/>
    </source>
</evidence>
<dbReference type="InterPro" id="IPR037066">
    <property type="entry name" value="Plug_dom_sf"/>
</dbReference>
<dbReference type="EMBL" id="LRRQ01000075">
    <property type="protein sequence ID" value="OAM90168.1"/>
    <property type="molecule type" value="Genomic_DNA"/>
</dbReference>
<accession>A0A178IK85</accession>
<comment type="caution">
    <text evidence="10">The sequence shown here is derived from an EMBL/GenBank/DDBJ whole genome shotgun (WGS) entry which is preliminary data.</text>
</comment>
<feature type="signal peptide" evidence="8">
    <location>
        <begin position="1"/>
        <end position="19"/>
    </location>
</feature>
<dbReference type="InterPro" id="IPR012910">
    <property type="entry name" value="Plug_dom"/>
</dbReference>
<dbReference type="Gene3D" id="2.170.130.10">
    <property type="entry name" value="TonB-dependent receptor, plug domain"/>
    <property type="match status" value="1"/>
</dbReference>
<dbReference type="AlphaFoldDB" id="A0A178IK85"/>
<keyword evidence="5 7" id="KW-0472">Membrane</keyword>
<evidence type="ECO:0000313" key="10">
    <source>
        <dbReference type="EMBL" id="OAM90168.1"/>
    </source>
</evidence>
<dbReference type="PANTHER" id="PTHR32552">
    <property type="entry name" value="FERRICHROME IRON RECEPTOR-RELATED"/>
    <property type="match status" value="1"/>
</dbReference>
<dbReference type="GO" id="GO:0015344">
    <property type="term" value="F:siderophore uptake transmembrane transporter activity"/>
    <property type="evidence" value="ECO:0007669"/>
    <property type="project" value="TreeGrafter"/>
</dbReference>
<dbReference type="Gene3D" id="2.40.170.20">
    <property type="entry name" value="TonB-dependent receptor, beta-barrel domain"/>
    <property type="match status" value="1"/>
</dbReference>
<evidence type="ECO:0000256" key="8">
    <source>
        <dbReference type="SAM" id="SignalP"/>
    </source>
</evidence>
<keyword evidence="11" id="KW-1185">Reference proteome</keyword>
<gene>
    <name evidence="10" type="ORF">AW736_10375</name>
</gene>
<keyword evidence="8" id="KW-0732">Signal</keyword>
<feature type="chain" id="PRO_5008089067" description="TonB-dependent receptor plug domain-containing protein" evidence="8">
    <location>
        <begin position="20"/>
        <end position="824"/>
    </location>
</feature>
<keyword evidence="3 7" id="KW-1134">Transmembrane beta strand</keyword>
<evidence type="ECO:0000256" key="6">
    <source>
        <dbReference type="ARBA" id="ARBA00023237"/>
    </source>
</evidence>
<keyword evidence="2 7" id="KW-0813">Transport</keyword>
<sequence length="824" mass="93983">MKAKLSGLFACLAAFILPAAMPLLPGQAAGNNVTPAAAPKESDEIIQLGVFDVREDRDVGYISTNAESATRMDVAIADIPQNIVVFNQEFMQDIMAESVADVVLYDPTVTAFNEGDSFSMRGMGGAAAPGAGANYLNGFEQAGGFGSQTLVNTQRVEVLKGPNAVLYGQGAFGGTISRTSKKPQGKYATWMRSSLTDSGYFRYQLDTQAPILKKKLAFRFNGMWGDGDGWRGYPRRQWVLSPALLWNITKRDTLIAEYTRTYERDVGSNLEFALHDNNPLEITLDDVRYPVDVRRWMCELDDRRIYNNNIVYAEYRHEFTKKIYFRALYNSENKKTDNFETLADAQYFAIVDGQPYVSRYYRQWYQKYDNYRARAELAMNDVKTGFLNHKVIIGWGWEDLVTDSLRLQTLYNRPTYNGATQTWAWTDPNFRETTALRIGAANILSHVPGHVPYTSGGLQPFVVTGSNADGYDIIAQQDPSIGSNLPRVNINERISTQSTSYYFSDLMSLLKNRMFIQFGLRYVDIKRIENRRGLVYNRFSTSENDRRVTDRRYDVFYEHPLTHSLGWVYHLTENKAWTLYFNNNASFQPNYRTEYPEGPRLKSMTGTQYEGGVKYVYRNRVHVTLSYFDILQENVPQNGLIFYIDENGVPQERWGTTTIAGLHSKGFELTFNANPTRNWQVLGGYAYTHCINMEPPLDSNTRKPLEKRHYRTPLHAVSILNTYKFNSGPVKGLEFTFGVQWRDTMLSQYIPYTTEIRAEPPYKVPSFLNVNLGAAYRFKVGKVRMTARINVTNATDEFNALASYNVRVQWAAPRSTTIALDTSF</sequence>
<dbReference type="Pfam" id="PF07715">
    <property type="entry name" value="Plug"/>
    <property type="match status" value="1"/>
</dbReference>
<evidence type="ECO:0000256" key="2">
    <source>
        <dbReference type="ARBA" id="ARBA00022448"/>
    </source>
</evidence>
<name>A0A178IK85_9BACT</name>
<dbReference type="RefSeq" id="WP_068770198.1">
    <property type="nucleotide sequence ID" value="NZ_CP109796.1"/>
</dbReference>
<dbReference type="GO" id="GO:0009279">
    <property type="term" value="C:cell outer membrane"/>
    <property type="evidence" value="ECO:0007669"/>
    <property type="project" value="UniProtKB-SubCell"/>
</dbReference>
<dbReference type="PANTHER" id="PTHR32552:SF82">
    <property type="entry name" value="FCUA PROTEIN"/>
    <property type="match status" value="1"/>
</dbReference>
<dbReference type="PROSITE" id="PS52016">
    <property type="entry name" value="TONB_DEPENDENT_REC_3"/>
    <property type="match status" value="1"/>
</dbReference>
<protein>
    <recommendedName>
        <fullName evidence="9">TonB-dependent receptor plug domain-containing protein</fullName>
    </recommendedName>
</protein>
<evidence type="ECO:0000259" key="9">
    <source>
        <dbReference type="Pfam" id="PF07715"/>
    </source>
</evidence>
<evidence type="ECO:0000256" key="1">
    <source>
        <dbReference type="ARBA" id="ARBA00004571"/>
    </source>
</evidence>
<dbReference type="STRING" id="1184151.AW736_10375"/>
<proteinExistence type="inferred from homology"/>
<comment type="similarity">
    <text evidence="7">Belongs to the TonB-dependent receptor family.</text>
</comment>
<comment type="subcellular location">
    <subcellularLocation>
        <location evidence="1 7">Cell outer membrane</location>
        <topology evidence="1 7">Multi-pass membrane protein</topology>
    </subcellularLocation>
</comment>
<dbReference type="InterPro" id="IPR039426">
    <property type="entry name" value="TonB-dep_rcpt-like"/>
</dbReference>
<dbReference type="SUPFAM" id="SSF56935">
    <property type="entry name" value="Porins"/>
    <property type="match status" value="1"/>
</dbReference>
<keyword evidence="4 7" id="KW-0812">Transmembrane</keyword>
<keyword evidence="6 7" id="KW-0998">Cell outer membrane</keyword>
<evidence type="ECO:0000313" key="11">
    <source>
        <dbReference type="Proteomes" id="UP000078486"/>
    </source>
</evidence>
<organism evidence="10 11">
    <name type="scientific">Termitidicoccus mucosus</name>
    <dbReference type="NCBI Taxonomy" id="1184151"/>
    <lineage>
        <taxon>Bacteria</taxon>
        <taxon>Pseudomonadati</taxon>
        <taxon>Verrucomicrobiota</taxon>
        <taxon>Opitutia</taxon>
        <taxon>Opitutales</taxon>
        <taxon>Opitutaceae</taxon>
        <taxon>Termitidicoccus</taxon>
    </lineage>
</organism>
<reference evidence="10 11" key="1">
    <citation type="submission" date="2016-01" db="EMBL/GenBank/DDBJ databases">
        <title>High potential of lignocellulose degradation of a new Verrucomicrobia species.</title>
        <authorList>
            <person name="Wang Y."/>
            <person name="Shi Y."/>
            <person name="Qiu Z."/>
            <person name="Liu S."/>
            <person name="Yang H."/>
        </authorList>
    </citation>
    <scope>NUCLEOTIDE SEQUENCE [LARGE SCALE GENOMIC DNA]</scope>
    <source>
        <strain evidence="10 11">TSB47</strain>
    </source>
</reference>